<feature type="chain" id="PRO_5040750479" description="GH18 domain-containing protein" evidence="6">
    <location>
        <begin position="26"/>
        <end position="371"/>
    </location>
</feature>
<keyword evidence="9" id="KW-1185">Reference proteome</keyword>
<dbReference type="Pfam" id="PF00704">
    <property type="entry name" value="Glyco_hydro_18"/>
    <property type="match status" value="1"/>
</dbReference>
<evidence type="ECO:0000313" key="8">
    <source>
        <dbReference type="EMBL" id="MCK9688138.1"/>
    </source>
</evidence>
<proteinExistence type="inferred from homology"/>
<dbReference type="RefSeq" id="WP_275684182.1">
    <property type="nucleotide sequence ID" value="NZ_JAJLJH010000007.1"/>
</dbReference>
<dbReference type="GO" id="GO:0005975">
    <property type="term" value="P:carbohydrate metabolic process"/>
    <property type="evidence" value="ECO:0007669"/>
    <property type="project" value="InterPro"/>
</dbReference>
<dbReference type="GO" id="GO:0004553">
    <property type="term" value="F:hydrolase activity, hydrolyzing O-glycosyl compounds"/>
    <property type="evidence" value="ECO:0007669"/>
    <property type="project" value="InterPro"/>
</dbReference>
<evidence type="ECO:0000256" key="3">
    <source>
        <dbReference type="RuleBase" id="RU000489"/>
    </source>
</evidence>
<comment type="caution">
    <text evidence="8">The sequence shown here is derived from an EMBL/GenBank/DDBJ whole genome shotgun (WGS) entry which is preliminary data.</text>
</comment>
<evidence type="ECO:0000256" key="6">
    <source>
        <dbReference type="SAM" id="SignalP"/>
    </source>
</evidence>
<evidence type="ECO:0000256" key="5">
    <source>
        <dbReference type="SAM" id="MobiDB-lite"/>
    </source>
</evidence>
<dbReference type="Gene3D" id="3.20.20.80">
    <property type="entry name" value="Glycosidases"/>
    <property type="match status" value="1"/>
</dbReference>
<dbReference type="EMBL" id="JAJLJH010000007">
    <property type="protein sequence ID" value="MCK9688138.1"/>
    <property type="molecule type" value="Genomic_DNA"/>
</dbReference>
<comment type="similarity">
    <text evidence="4">Belongs to the glycosyl hydrolase 18 family.</text>
</comment>
<dbReference type="InterPro" id="IPR001223">
    <property type="entry name" value="Glyco_hydro18_cat"/>
</dbReference>
<evidence type="ECO:0000256" key="1">
    <source>
        <dbReference type="ARBA" id="ARBA00022801"/>
    </source>
</evidence>
<dbReference type="SUPFAM" id="SSF51445">
    <property type="entry name" value="(Trans)glycosidases"/>
    <property type="match status" value="1"/>
</dbReference>
<keyword evidence="2 3" id="KW-0326">Glycosidase</keyword>
<gene>
    <name evidence="8" type="ORF">LPC04_20730</name>
</gene>
<sequence length="371" mass="39918">MFVSFVRNALGPAIVTSLAAASVHAQPGGAPATQVMGWVPAYGIDASIKAITATPAIGQAMTRIGLQFWNPSADGRSVVLAPVDATGKPVNAASVHQLTHWARSHGVQPLLTVYNNSQVINRWDWQWAHRAFAEHPEEFTAALVAAVDKWELDGVDLDLEGEGDLAADRAAYAAFVHQLSAALRAKGKLLTVDSFHSPCDNAPNMRWWSDWVGDVATIHSMGYADLYEGSKATFTPEGRPVCENGAALFRYSWQLDYGIKAGYRRDQIVLGMPTWVDGWGSGGFGPGVVDHLREVRALGGGVGLWDMQLAAAAWARPATWDAVQALRRPGTALAHRLPVGERGAPRSMGSATMTVSERGETRFRTTPALAR</sequence>
<accession>A0A9X1YNQ6</accession>
<name>A0A9X1YNQ6_9BURK</name>
<evidence type="ECO:0000256" key="4">
    <source>
        <dbReference type="RuleBase" id="RU004453"/>
    </source>
</evidence>
<dbReference type="InterPro" id="IPR001579">
    <property type="entry name" value="Glyco_hydro_18_chit_AS"/>
</dbReference>
<evidence type="ECO:0000259" key="7">
    <source>
        <dbReference type="Pfam" id="PF00704"/>
    </source>
</evidence>
<feature type="region of interest" description="Disordered" evidence="5">
    <location>
        <begin position="341"/>
        <end position="371"/>
    </location>
</feature>
<reference evidence="8" key="1">
    <citation type="submission" date="2021-11" db="EMBL/GenBank/DDBJ databases">
        <title>BS-T2-15 a new species belonging to the Comamonadaceae family isolated from the soil of a French oak forest.</title>
        <authorList>
            <person name="Mieszkin S."/>
            <person name="Alain K."/>
        </authorList>
    </citation>
    <scope>NUCLEOTIDE SEQUENCE</scope>
    <source>
        <strain evidence="8">BS-T2-15</strain>
    </source>
</reference>
<feature type="signal peptide" evidence="6">
    <location>
        <begin position="1"/>
        <end position="25"/>
    </location>
</feature>
<keyword evidence="1 3" id="KW-0378">Hydrolase</keyword>
<evidence type="ECO:0000313" key="9">
    <source>
        <dbReference type="Proteomes" id="UP001139353"/>
    </source>
</evidence>
<dbReference type="Proteomes" id="UP001139353">
    <property type="component" value="Unassembled WGS sequence"/>
</dbReference>
<dbReference type="AlphaFoldDB" id="A0A9X1YNQ6"/>
<protein>
    <recommendedName>
        <fullName evidence="7">GH18 domain-containing protein</fullName>
    </recommendedName>
</protein>
<keyword evidence="6" id="KW-0732">Signal</keyword>
<organism evidence="8 9">
    <name type="scientific">Scleromatobacter humisilvae</name>
    <dbReference type="NCBI Taxonomy" id="2897159"/>
    <lineage>
        <taxon>Bacteria</taxon>
        <taxon>Pseudomonadati</taxon>
        <taxon>Pseudomonadota</taxon>
        <taxon>Betaproteobacteria</taxon>
        <taxon>Burkholderiales</taxon>
        <taxon>Sphaerotilaceae</taxon>
        <taxon>Scleromatobacter</taxon>
    </lineage>
</organism>
<dbReference type="PROSITE" id="PS01095">
    <property type="entry name" value="GH18_1"/>
    <property type="match status" value="1"/>
</dbReference>
<dbReference type="InterPro" id="IPR017853">
    <property type="entry name" value="GH"/>
</dbReference>
<evidence type="ECO:0000256" key="2">
    <source>
        <dbReference type="ARBA" id="ARBA00023295"/>
    </source>
</evidence>
<feature type="domain" description="GH18" evidence="7">
    <location>
        <begin position="134"/>
        <end position="279"/>
    </location>
</feature>